<evidence type="ECO:0000313" key="5">
    <source>
        <dbReference type="EMBL" id="MDG3014790.1"/>
    </source>
</evidence>
<evidence type="ECO:0000256" key="1">
    <source>
        <dbReference type="ARBA" id="ARBA00023015"/>
    </source>
</evidence>
<dbReference type="RefSeq" id="WP_332519773.1">
    <property type="nucleotide sequence ID" value="NZ_JANRHA010000005.1"/>
</dbReference>
<organism evidence="5 6">
    <name type="scientific">Speluncibacter jeojiensis</name>
    <dbReference type="NCBI Taxonomy" id="2710754"/>
    <lineage>
        <taxon>Bacteria</taxon>
        <taxon>Bacillati</taxon>
        <taxon>Actinomycetota</taxon>
        <taxon>Actinomycetes</taxon>
        <taxon>Mycobacteriales</taxon>
        <taxon>Speluncibacteraceae</taxon>
        <taxon>Speluncibacter</taxon>
    </lineage>
</organism>
<evidence type="ECO:0000256" key="2">
    <source>
        <dbReference type="ARBA" id="ARBA00023125"/>
    </source>
</evidence>
<evidence type="ECO:0000259" key="4">
    <source>
        <dbReference type="PROSITE" id="PS50949"/>
    </source>
</evidence>
<keyword evidence="6" id="KW-1185">Reference proteome</keyword>
<dbReference type="Proteomes" id="UP001152755">
    <property type="component" value="Unassembled WGS sequence"/>
</dbReference>
<dbReference type="Pfam" id="PF00392">
    <property type="entry name" value="GntR"/>
    <property type="match status" value="1"/>
</dbReference>
<dbReference type="InterPro" id="IPR000524">
    <property type="entry name" value="Tscrpt_reg_HTH_GntR"/>
</dbReference>
<dbReference type="GO" id="GO:0003677">
    <property type="term" value="F:DNA binding"/>
    <property type="evidence" value="ECO:0007669"/>
    <property type="project" value="UniProtKB-KW"/>
</dbReference>
<dbReference type="AlphaFoldDB" id="A0A9X4LYN4"/>
<protein>
    <submittedName>
        <fullName evidence="5">GntR family transcriptional regulator</fullName>
    </submittedName>
</protein>
<dbReference type="SUPFAM" id="SSF46785">
    <property type="entry name" value="Winged helix' DNA-binding domain"/>
    <property type="match status" value="1"/>
</dbReference>
<gene>
    <name evidence="5" type="ORF">NVS88_09495</name>
</gene>
<keyword evidence="3" id="KW-0804">Transcription</keyword>
<sequence length="124" mass="13458">MSLDIRIDHDSSSTPPFEQLRLQILELVRRGELLAGARLPTVRALAADLGLAANTVARTYRELEESGAIETRGRQGSFIAAAGDTTRLHAQRAAMDYVRTLRDLGIDDAQALHLVEQALHATGA</sequence>
<dbReference type="Gene3D" id="1.10.10.10">
    <property type="entry name" value="Winged helix-like DNA-binding domain superfamily/Winged helix DNA-binding domain"/>
    <property type="match status" value="1"/>
</dbReference>
<name>A0A9X4LYN4_9ACTN</name>
<evidence type="ECO:0000256" key="3">
    <source>
        <dbReference type="ARBA" id="ARBA00023163"/>
    </source>
</evidence>
<proteinExistence type="predicted"/>
<keyword evidence="2" id="KW-0238">DNA-binding</keyword>
<comment type="caution">
    <text evidence="5">The sequence shown here is derived from an EMBL/GenBank/DDBJ whole genome shotgun (WGS) entry which is preliminary data.</text>
</comment>
<dbReference type="SMART" id="SM00345">
    <property type="entry name" value="HTH_GNTR"/>
    <property type="match status" value="1"/>
</dbReference>
<dbReference type="PROSITE" id="PS50949">
    <property type="entry name" value="HTH_GNTR"/>
    <property type="match status" value="1"/>
</dbReference>
<dbReference type="PANTHER" id="PTHR38445:SF9">
    <property type="entry name" value="HTH-TYPE TRANSCRIPTIONAL REPRESSOR YTRA"/>
    <property type="match status" value="1"/>
</dbReference>
<dbReference type="EMBL" id="JANRHA010000005">
    <property type="protein sequence ID" value="MDG3014790.1"/>
    <property type="molecule type" value="Genomic_DNA"/>
</dbReference>
<dbReference type="InterPro" id="IPR036390">
    <property type="entry name" value="WH_DNA-bd_sf"/>
</dbReference>
<reference evidence="5" key="1">
    <citation type="submission" date="2022-08" db="EMBL/GenBank/DDBJ databases">
        <title>Genome analysis of Corynebacteriales strain.</title>
        <authorList>
            <person name="Lee S.D."/>
        </authorList>
    </citation>
    <scope>NUCLEOTIDE SEQUENCE</scope>
    <source>
        <strain evidence="5">D3-21</strain>
    </source>
</reference>
<keyword evidence="1" id="KW-0805">Transcription regulation</keyword>
<dbReference type="InterPro" id="IPR036388">
    <property type="entry name" value="WH-like_DNA-bd_sf"/>
</dbReference>
<dbReference type="GO" id="GO:0003700">
    <property type="term" value="F:DNA-binding transcription factor activity"/>
    <property type="evidence" value="ECO:0007669"/>
    <property type="project" value="InterPro"/>
</dbReference>
<dbReference type="PANTHER" id="PTHR38445">
    <property type="entry name" value="HTH-TYPE TRANSCRIPTIONAL REPRESSOR YTRA"/>
    <property type="match status" value="1"/>
</dbReference>
<evidence type="ECO:0000313" key="6">
    <source>
        <dbReference type="Proteomes" id="UP001152755"/>
    </source>
</evidence>
<accession>A0A9X4LYN4</accession>
<feature type="domain" description="HTH gntR-type" evidence="4">
    <location>
        <begin position="14"/>
        <end position="82"/>
    </location>
</feature>